<dbReference type="InterPro" id="IPR035897">
    <property type="entry name" value="Toll_tir_struct_dom_sf"/>
</dbReference>
<evidence type="ECO:0000313" key="2">
    <source>
        <dbReference type="EMBL" id="KAK3100477.1"/>
    </source>
</evidence>
<proteinExistence type="predicted"/>
<feature type="domain" description="TIR" evidence="1">
    <location>
        <begin position="1"/>
        <end position="98"/>
    </location>
</feature>
<gene>
    <name evidence="2" type="ORF">FSP39_020651</name>
</gene>
<protein>
    <recommendedName>
        <fullName evidence="1">TIR domain-containing protein</fullName>
    </recommendedName>
</protein>
<dbReference type="Pfam" id="PF13676">
    <property type="entry name" value="TIR_2"/>
    <property type="match status" value="1"/>
</dbReference>
<keyword evidence="3" id="KW-1185">Reference proteome</keyword>
<dbReference type="GO" id="GO:0007165">
    <property type="term" value="P:signal transduction"/>
    <property type="evidence" value="ECO:0007669"/>
    <property type="project" value="InterPro"/>
</dbReference>
<dbReference type="InterPro" id="IPR042342">
    <property type="entry name" value="TTC22"/>
</dbReference>
<name>A0AA89C5Q9_PINIB</name>
<dbReference type="Gene3D" id="3.40.50.10140">
    <property type="entry name" value="Toll/interleukin-1 receptor homology (TIR) domain"/>
    <property type="match status" value="1"/>
</dbReference>
<evidence type="ECO:0000313" key="3">
    <source>
        <dbReference type="Proteomes" id="UP001186944"/>
    </source>
</evidence>
<dbReference type="PROSITE" id="PS50104">
    <property type="entry name" value="TIR"/>
    <property type="match status" value="1"/>
</dbReference>
<dbReference type="EMBL" id="VSWD01000006">
    <property type="protein sequence ID" value="KAK3100477.1"/>
    <property type="molecule type" value="Genomic_DNA"/>
</dbReference>
<sequence>MLADRDFDIGVPIDENLKSKMERSKRILLIITPSFVKSFWCKEEIMRAIKIMSSGNNNLMIPVLLKPVETEMPSFLEFYTYIDATKEDDLSLKIFETFHNPIFPLTPEQIRNQNGARLMSRLCKKANTSCRGVAWSFPPIDDMAYEQEDILQIYNEVKDILNDSFAFRWYGIMFNTRRQSFAAVERKVFDYCLKERKGSSVIAFVKDARINARCLARPTSVSFP</sequence>
<evidence type="ECO:0000259" key="1">
    <source>
        <dbReference type="PROSITE" id="PS50104"/>
    </source>
</evidence>
<dbReference type="InterPro" id="IPR000157">
    <property type="entry name" value="TIR_dom"/>
</dbReference>
<dbReference type="Proteomes" id="UP001186944">
    <property type="component" value="Unassembled WGS sequence"/>
</dbReference>
<accession>A0AA89C5Q9</accession>
<reference evidence="2" key="1">
    <citation type="submission" date="2019-08" db="EMBL/GenBank/DDBJ databases">
        <title>The improved chromosome-level genome for the pearl oyster Pinctada fucata martensii using PacBio sequencing and Hi-C.</title>
        <authorList>
            <person name="Zheng Z."/>
        </authorList>
    </citation>
    <scope>NUCLEOTIDE SEQUENCE</scope>
    <source>
        <strain evidence="2">ZZ-2019</strain>
        <tissue evidence="2">Adductor muscle</tissue>
    </source>
</reference>
<dbReference type="PANTHER" id="PTHR16253">
    <property type="entry name" value="TETRATRICOPEPTIDE REPEAT PROTEIN 22"/>
    <property type="match status" value="1"/>
</dbReference>
<dbReference type="PANTHER" id="PTHR16253:SF0">
    <property type="entry name" value="TETRATRICOPEPTIDE REPEAT PROTEIN 22"/>
    <property type="match status" value="1"/>
</dbReference>
<comment type="caution">
    <text evidence="2">The sequence shown here is derived from an EMBL/GenBank/DDBJ whole genome shotgun (WGS) entry which is preliminary data.</text>
</comment>
<dbReference type="AlphaFoldDB" id="A0AA89C5Q9"/>
<organism evidence="2 3">
    <name type="scientific">Pinctada imbricata</name>
    <name type="common">Atlantic pearl-oyster</name>
    <name type="synonym">Pinctada martensii</name>
    <dbReference type="NCBI Taxonomy" id="66713"/>
    <lineage>
        <taxon>Eukaryota</taxon>
        <taxon>Metazoa</taxon>
        <taxon>Spiralia</taxon>
        <taxon>Lophotrochozoa</taxon>
        <taxon>Mollusca</taxon>
        <taxon>Bivalvia</taxon>
        <taxon>Autobranchia</taxon>
        <taxon>Pteriomorphia</taxon>
        <taxon>Pterioida</taxon>
        <taxon>Pterioidea</taxon>
        <taxon>Pteriidae</taxon>
        <taxon>Pinctada</taxon>
    </lineage>
</organism>
<dbReference type="SUPFAM" id="SSF52200">
    <property type="entry name" value="Toll/Interleukin receptor TIR domain"/>
    <property type="match status" value="1"/>
</dbReference>